<feature type="compositionally biased region" description="Polar residues" evidence="1">
    <location>
        <begin position="609"/>
        <end position="620"/>
    </location>
</feature>
<dbReference type="Proteomes" id="UP000674318">
    <property type="component" value="Unassembled WGS sequence"/>
</dbReference>
<name>A0A836LHF8_9TRYP</name>
<dbReference type="KEGG" id="phet:94290323"/>
<organism evidence="2 3">
    <name type="scientific">Porcisia hertigi</name>
    <dbReference type="NCBI Taxonomy" id="2761500"/>
    <lineage>
        <taxon>Eukaryota</taxon>
        <taxon>Discoba</taxon>
        <taxon>Euglenozoa</taxon>
        <taxon>Kinetoplastea</taxon>
        <taxon>Metakinetoplastina</taxon>
        <taxon>Trypanosomatida</taxon>
        <taxon>Trypanosomatidae</taxon>
        <taxon>Leishmaniinae</taxon>
        <taxon>Porcisia</taxon>
    </lineage>
</organism>
<gene>
    <name evidence="2" type="ORF">JKF63_04254</name>
</gene>
<sequence>MKELSNRQWRALAQAYPFYLTEEAGVGGAAVDSARGRQADLTHGNLLAPSLSSNEEFVLSVVPRVSKIFPEELQAYERGRACCAQQGHLNADGLSPTSSCTAAEAVDALLRYLFDSDGSAHSKDVSTEQHKTVAFRAFAPLVVPLSRREIQLLGLYHRKQEQYAHVLSNQQQLLAASQVAVKVLQEASGPLVAEAPSGERATQRGAKETLASPTCDNLIFLDYQKRVSSWPLLATTCPSCRCNFAHAAHPEPSDCVPGLSSVKGGDASPTFTSVLAGIPYEGHPRETPAAATMSVGVPSVTGTPSTSLHCHAEANAAPALFVVNRCVGCQEVGGDLLVCTQCGEIRHEACGGPHPPEVSQANGRMPTVNACKRCAKELNLSSSSSSLRSSTSTSERAELDEYFGTEDDDSSLSGFIVNTSDDEKAEEDSQSAGDDGGGSDADMRAGNARGEVRHCRHRSKKTLSLSPRKGQHVGKSKKTRSSTAAASDAASTSSGESSSSLGIWSRAASLDRALAGGSGKKNGNGSTEKRRAGNGSVGDMEPPRKGRERKRGKRRRRSGEGEEAGRRRRNRKRSGGDATDASLTSSTSLASSSSLTKETQGSKARKGNMPSQHQSSTQGPLSPAHQECTRQEVLSPASKKGTVGSSREHCRTEPLSAPPASKLMMLEDEEELSALGIASSSTSATPLHPSPPSSKRRQGGIANRRAGRKSVMNIGTSSFSSEDSD</sequence>
<evidence type="ECO:0000313" key="3">
    <source>
        <dbReference type="Proteomes" id="UP000674318"/>
    </source>
</evidence>
<reference evidence="2 3" key="1">
    <citation type="submission" date="2021-02" db="EMBL/GenBank/DDBJ databases">
        <title>Porcisia hertigi Genome sequencing and assembly.</title>
        <authorList>
            <person name="Almutairi H."/>
            <person name="Gatherer D."/>
        </authorList>
    </citation>
    <scope>NUCLEOTIDE SEQUENCE [LARGE SCALE GENOMIC DNA]</scope>
    <source>
        <strain evidence="2 3">C119</strain>
    </source>
</reference>
<feature type="compositionally biased region" description="Low complexity" evidence="1">
    <location>
        <begin position="481"/>
        <end position="500"/>
    </location>
</feature>
<feature type="compositionally biased region" description="Basic residues" evidence="1">
    <location>
        <begin position="546"/>
        <end position="557"/>
    </location>
</feature>
<comment type="caution">
    <text evidence="2">The sequence shown here is derived from an EMBL/GenBank/DDBJ whole genome shotgun (WGS) entry which is preliminary data.</text>
</comment>
<dbReference type="GeneID" id="94290323"/>
<evidence type="ECO:0000256" key="1">
    <source>
        <dbReference type="SAM" id="MobiDB-lite"/>
    </source>
</evidence>
<feature type="compositionally biased region" description="Polar residues" evidence="1">
    <location>
        <begin position="713"/>
        <end position="725"/>
    </location>
</feature>
<dbReference type="EMBL" id="JAFJZO010000026">
    <property type="protein sequence ID" value="KAG5501983.1"/>
    <property type="molecule type" value="Genomic_DNA"/>
</dbReference>
<dbReference type="RefSeq" id="XP_067756430.1">
    <property type="nucleotide sequence ID" value="XM_067900246.1"/>
</dbReference>
<feature type="region of interest" description="Disordered" evidence="1">
    <location>
        <begin position="421"/>
        <end position="502"/>
    </location>
</feature>
<feature type="compositionally biased region" description="Basic residues" evidence="1">
    <location>
        <begin position="469"/>
        <end position="480"/>
    </location>
</feature>
<dbReference type="OrthoDB" id="267434at2759"/>
<feature type="compositionally biased region" description="Low complexity" evidence="1">
    <location>
        <begin position="576"/>
        <end position="596"/>
    </location>
</feature>
<keyword evidence="3" id="KW-1185">Reference proteome</keyword>
<accession>A0A836LHF8</accession>
<protein>
    <submittedName>
        <fullName evidence="2">Uncharacterized protein</fullName>
    </submittedName>
</protein>
<feature type="region of interest" description="Disordered" evidence="1">
    <location>
        <begin position="514"/>
        <end position="725"/>
    </location>
</feature>
<evidence type="ECO:0000313" key="2">
    <source>
        <dbReference type="EMBL" id="KAG5501983.1"/>
    </source>
</evidence>
<proteinExistence type="predicted"/>
<dbReference type="AlphaFoldDB" id="A0A836LHF8"/>